<feature type="signal peptide" evidence="4">
    <location>
        <begin position="1"/>
        <end position="20"/>
    </location>
</feature>
<comment type="caution">
    <text evidence="5">The sequence shown here is derived from an EMBL/GenBank/DDBJ whole genome shotgun (WGS) entry which is preliminary data.</text>
</comment>
<dbReference type="AlphaFoldDB" id="A0A8J3Y8F3"/>
<dbReference type="PROSITE" id="PS51257">
    <property type="entry name" value="PROKAR_LIPOPROTEIN"/>
    <property type="match status" value="1"/>
</dbReference>
<evidence type="ECO:0000256" key="3">
    <source>
        <dbReference type="ARBA" id="ARBA00022729"/>
    </source>
</evidence>
<dbReference type="InterPro" id="IPR006059">
    <property type="entry name" value="SBP"/>
</dbReference>
<dbReference type="GO" id="GO:0015768">
    <property type="term" value="P:maltose transport"/>
    <property type="evidence" value="ECO:0007669"/>
    <property type="project" value="TreeGrafter"/>
</dbReference>
<dbReference type="PANTHER" id="PTHR30061:SF50">
    <property type="entry name" value="MALTOSE_MALTODEXTRIN-BINDING PERIPLASMIC PROTEIN"/>
    <property type="match status" value="1"/>
</dbReference>
<keyword evidence="3 4" id="KW-0732">Signal</keyword>
<dbReference type="GO" id="GO:1901982">
    <property type="term" value="F:maltose binding"/>
    <property type="evidence" value="ECO:0007669"/>
    <property type="project" value="TreeGrafter"/>
</dbReference>
<dbReference type="RefSeq" id="WP_203938461.1">
    <property type="nucleotide sequence ID" value="NZ_BAAAGJ010000005.1"/>
</dbReference>
<evidence type="ECO:0000313" key="5">
    <source>
        <dbReference type="EMBL" id="GIJ03182.1"/>
    </source>
</evidence>
<dbReference type="GO" id="GO:0055052">
    <property type="term" value="C:ATP-binding cassette (ABC) transporter complex, substrate-binding subunit-containing"/>
    <property type="evidence" value="ECO:0007669"/>
    <property type="project" value="TreeGrafter"/>
</dbReference>
<evidence type="ECO:0000256" key="4">
    <source>
        <dbReference type="SAM" id="SignalP"/>
    </source>
</evidence>
<feature type="chain" id="PRO_5039412753" evidence="4">
    <location>
        <begin position="21"/>
        <end position="432"/>
    </location>
</feature>
<sequence length="432" mass="46370">MKRRIAIAAALAATLLGAAACGDSGGTTAPSTEGKVDGAGKTIKVWLMVDAESGWKKVVDDANARFKAETGADVKVEYQQWANHLTKLDATLAGAEVPDVVELGNTEFAKYVDAGAFAELKKDEFENSSTWLTGLSGACELDGKTFCVPYYAGARVLIYRTDLFEKSKVEVPKTLAELKTAADKLESDNKDSKFGAFYIPTNWFMAFSFGQRSGGKIAVKEGDKWVGQMSQPAFQQGLQDWVDLHKAYSKADPAKDENDQAAIFAQGQAAMFYGNGWEKGSAEEIRKDPNDPESELVPTKVKGKLALAPMPEVPSFLGGSNLGVTQKSANQALAAKWVKAFTDTKSMEGLIAANALPNSTALLDKAAAVEGMEATAQAAKNSWFPPNSAKWADVEKQTVPQTMLRDILTGKKTVQEATAWGDEQINTILNAS</sequence>
<keyword evidence="6" id="KW-1185">Reference proteome</keyword>
<dbReference type="Proteomes" id="UP000652013">
    <property type="component" value="Unassembled WGS sequence"/>
</dbReference>
<dbReference type="EMBL" id="BOOY01000018">
    <property type="protein sequence ID" value="GIJ03182.1"/>
    <property type="molecule type" value="Genomic_DNA"/>
</dbReference>
<accession>A0A8J3Y8F3</accession>
<protein>
    <submittedName>
        <fullName evidence="5">Sugar ABC transporter substrate-binding protein</fullName>
    </submittedName>
</protein>
<evidence type="ECO:0000256" key="2">
    <source>
        <dbReference type="ARBA" id="ARBA00022448"/>
    </source>
</evidence>
<dbReference type="PANTHER" id="PTHR30061">
    <property type="entry name" value="MALTOSE-BINDING PERIPLASMIC PROTEIN"/>
    <property type="match status" value="1"/>
</dbReference>
<evidence type="ECO:0000256" key="1">
    <source>
        <dbReference type="ARBA" id="ARBA00008520"/>
    </source>
</evidence>
<reference evidence="5" key="1">
    <citation type="submission" date="2021-01" db="EMBL/GenBank/DDBJ databases">
        <title>Whole genome shotgun sequence of Spirilliplanes yamanashiensis NBRC 15828.</title>
        <authorList>
            <person name="Komaki H."/>
            <person name="Tamura T."/>
        </authorList>
    </citation>
    <scope>NUCLEOTIDE SEQUENCE</scope>
    <source>
        <strain evidence="5">NBRC 15828</strain>
    </source>
</reference>
<gene>
    <name evidence="5" type="ORF">Sya03_25340</name>
</gene>
<organism evidence="5 6">
    <name type="scientific">Spirilliplanes yamanashiensis</name>
    <dbReference type="NCBI Taxonomy" id="42233"/>
    <lineage>
        <taxon>Bacteria</taxon>
        <taxon>Bacillati</taxon>
        <taxon>Actinomycetota</taxon>
        <taxon>Actinomycetes</taxon>
        <taxon>Micromonosporales</taxon>
        <taxon>Micromonosporaceae</taxon>
        <taxon>Spirilliplanes</taxon>
    </lineage>
</organism>
<proteinExistence type="inferred from homology"/>
<dbReference type="Pfam" id="PF01547">
    <property type="entry name" value="SBP_bac_1"/>
    <property type="match status" value="1"/>
</dbReference>
<name>A0A8J3Y8F3_9ACTN</name>
<dbReference type="SUPFAM" id="SSF53850">
    <property type="entry name" value="Periplasmic binding protein-like II"/>
    <property type="match status" value="1"/>
</dbReference>
<evidence type="ECO:0000313" key="6">
    <source>
        <dbReference type="Proteomes" id="UP000652013"/>
    </source>
</evidence>
<dbReference type="GO" id="GO:0042956">
    <property type="term" value="P:maltodextrin transmembrane transport"/>
    <property type="evidence" value="ECO:0007669"/>
    <property type="project" value="TreeGrafter"/>
</dbReference>
<keyword evidence="2" id="KW-0813">Transport</keyword>
<comment type="similarity">
    <text evidence="1">Belongs to the bacterial solute-binding protein 1 family.</text>
</comment>
<dbReference type="Gene3D" id="3.40.190.10">
    <property type="entry name" value="Periplasmic binding protein-like II"/>
    <property type="match status" value="1"/>
</dbReference>